<dbReference type="Gene3D" id="3.40.390.70">
    <property type="match status" value="1"/>
</dbReference>
<dbReference type="PIRSF" id="PIRSF012641">
    <property type="entry name" value="UCP012641"/>
    <property type="match status" value="1"/>
</dbReference>
<reference evidence="2 3" key="1">
    <citation type="submission" date="2018-06" db="EMBL/GenBank/DDBJ databases">
        <title>Genomic Encyclopedia of Type Strains, Phase IV (KMG-IV): sequencing the most valuable type-strain genomes for metagenomic binning, comparative biology and taxonomic classification.</title>
        <authorList>
            <person name="Goeker M."/>
        </authorList>
    </citation>
    <scope>NUCLEOTIDE SEQUENCE [LARGE SCALE GENOMIC DNA]</scope>
    <source>
        <strain evidence="2 3">DSM 45521</strain>
    </source>
</reference>
<protein>
    <recommendedName>
        <fullName evidence="1">Zinc-ribbon domain-containing protein</fullName>
    </recommendedName>
</protein>
<dbReference type="Pfam" id="PF10005">
    <property type="entry name" value="Zn_ribbon_DZR_6"/>
    <property type="match status" value="1"/>
</dbReference>
<dbReference type="EMBL" id="QJSP01000010">
    <property type="protein sequence ID" value="PYE15406.1"/>
    <property type="molecule type" value="Genomic_DNA"/>
</dbReference>
<keyword evidence="3" id="KW-1185">Reference proteome</keyword>
<dbReference type="OrthoDB" id="256753at2"/>
<gene>
    <name evidence="2" type="ORF">DFR67_11067</name>
</gene>
<accession>A0A318RHC4</accession>
<dbReference type="RefSeq" id="WP_110470758.1">
    <property type="nucleotide sequence ID" value="NZ_QJSP01000010.1"/>
</dbReference>
<name>A0A318RHC4_WILLI</name>
<evidence type="ECO:0000259" key="1">
    <source>
        <dbReference type="Pfam" id="PF10005"/>
    </source>
</evidence>
<evidence type="ECO:0000313" key="2">
    <source>
        <dbReference type="EMBL" id="PYE15406.1"/>
    </source>
</evidence>
<feature type="domain" description="Zinc-ribbon" evidence="1">
    <location>
        <begin position="5"/>
        <end position="100"/>
    </location>
</feature>
<dbReference type="Pfam" id="PF15887">
    <property type="entry name" value="Peptidase_Mx"/>
    <property type="match status" value="1"/>
</dbReference>
<evidence type="ECO:0000313" key="3">
    <source>
        <dbReference type="Proteomes" id="UP000247591"/>
    </source>
</evidence>
<dbReference type="InterPro" id="IPR031321">
    <property type="entry name" value="UCP012641"/>
</dbReference>
<dbReference type="InterPro" id="IPR011201">
    <property type="entry name" value="Zinc-ribbon_6_bact"/>
</dbReference>
<comment type="caution">
    <text evidence="2">The sequence shown here is derived from an EMBL/GenBank/DDBJ whole genome shotgun (WGS) entry which is preliminary data.</text>
</comment>
<dbReference type="AlphaFoldDB" id="A0A318RHC4"/>
<sequence>MRDLVCRKCGQKLSFENTLCLNCKSPLGFHLPARTMYVLDENAVTEVDGETLVRCANFDLISCNWLIPPVEPGASTPEGEPDPSALCESCRLTRTRPADTDTDAIAVFGDAETNKRRVILELDELGLPIRGRDVDPQTGLAFDLLSSAVNPVITGHADGVVTLDLAEGDDVHREQLRVSMDEPYRTLIGHFRHEIGHYYQMVLVGTGEHRSRFEELFGNPDDDYQAALDRHYSEGPPDNWKSDYVSSYATMHPAEDWAETFAHYLHIRDTLDTAAAFAMAPSGATLDSVLLGDVGFDQIIDLWLPLTWALNQINRSMGHQDLYPFVLPAKVLEKMRFIHGLISPAIL</sequence>
<dbReference type="Proteomes" id="UP000247591">
    <property type="component" value="Unassembled WGS sequence"/>
</dbReference>
<proteinExistence type="predicted"/>
<organism evidence="2 3">
    <name type="scientific">Williamsia limnetica</name>
    <dbReference type="NCBI Taxonomy" id="882452"/>
    <lineage>
        <taxon>Bacteria</taxon>
        <taxon>Bacillati</taxon>
        <taxon>Actinomycetota</taxon>
        <taxon>Actinomycetes</taxon>
        <taxon>Mycobacteriales</taxon>
        <taxon>Nocardiaceae</taxon>
        <taxon>Williamsia</taxon>
    </lineage>
</organism>